<keyword evidence="2" id="KW-1185">Reference proteome</keyword>
<gene>
    <name evidence="1" type="ORF">ADUPG1_010455</name>
</gene>
<comment type="caution">
    <text evidence="1">The sequence shown here is derived from an EMBL/GenBank/DDBJ whole genome shotgun (WGS) entry which is preliminary data.</text>
</comment>
<evidence type="ECO:0000313" key="2">
    <source>
        <dbReference type="Proteomes" id="UP001057375"/>
    </source>
</evidence>
<name>A0ABQ5JUD6_9EUKA</name>
<dbReference type="EMBL" id="BQXS01011575">
    <property type="protein sequence ID" value="GKT14266.1"/>
    <property type="molecule type" value="Genomic_DNA"/>
</dbReference>
<sequence length="611" mass="68628">MIDECSDDSDISLESDPICCYCCMDRCAGCGSIFFAFLCPFPPYHQHYTITKEFVRTNFANAEKLSSKLASFDETDTIMYSAKEYAFPLDEPVRANLMGILTMASEYCEDDFPVKVIAHSFCPSVDETKCFSILTADIIIWNRDLTNAIIDASEFDIDSIIFMNSHSHSSIGGIYPDFPYRLYMGWTDENVREELIFAAASLLKYTRNPSNQIQVDIRSEGASIRFGALEKEKTEAIIGDDDSIELEFPVGYDLSTKYFSVFADRLREDDEYVDVPVSTLFMRNHDSHELEGLILTVSAHPDVVNTGKLSPNLGGYVLREFETVYMTLHSLIKSASYVSSYSVGAAASVRLGKAPMPCGMSDEHMEEICEADSPFCIIRDEDEEKDLDASIACRMDSIKCSAAKVARIMALNLCPFSSRDASNFLLDNEIKSFSLTQPLSEEACLFNYLIEGVDAYPTFHHHCVDWTSSMKLGIGVMDWSLPTFPEHRAFGYFHAHPFLTMPYLPNDQNISVALFGDVALIGVPSEMSVHIANELLDAIYGEEDDTDSNSSLIKHAIPTSFNRDYFGYYVLSNDYSKYHINLETSIENFRGKFVGDHILDLMETIIGINVE</sequence>
<protein>
    <submittedName>
        <fullName evidence="1">Uncharacterized protein</fullName>
    </submittedName>
</protein>
<reference evidence="1" key="1">
    <citation type="submission" date="2022-03" db="EMBL/GenBank/DDBJ databases">
        <title>Draft genome sequence of Aduncisulcus paluster, a free-living microaerophilic Fornicata.</title>
        <authorList>
            <person name="Yuyama I."/>
            <person name="Kume K."/>
            <person name="Tamura T."/>
            <person name="Inagaki Y."/>
            <person name="Hashimoto T."/>
        </authorList>
    </citation>
    <scope>NUCLEOTIDE SEQUENCE</scope>
    <source>
        <strain evidence="1">NY0171</strain>
    </source>
</reference>
<accession>A0ABQ5JUD6</accession>
<proteinExistence type="predicted"/>
<organism evidence="1 2">
    <name type="scientific">Aduncisulcus paluster</name>
    <dbReference type="NCBI Taxonomy" id="2918883"/>
    <lineage>
        <taxon>Eukaryota</taxon>
        <taxon>Metamonada</taxon>
        <taxon>Carpediemonas-like organisms</taxon>
        <taxon>Aduncisulcus</taxon>
    </lineage>
</organism>
<dbReference type="Proteomes" id="UP001057375">
    <property type="component" value="Unassembled WGS sequence"/>
</dbReference>
<evidence type="ECO:0000313" key="1">
    <source>
        <dbReference type="EMBL" id="GKT14266.1"/>
    </source>
</evidence>